<dbReference type="CDD" id="cd00009">
    <property type="entry name" value="AAA"/>
    <property type="match status" value="1"/>
</dbReference>
<evidence type="ECO:0000313" key="5">
    <source>
        <dbReference type="EMBL" id="MDN5071586.1"/>
    </source>
</evidence>
<dbReference type="InterPro" id="IPR028350">
    <property type="entry name" value="DNAC/IstB-like"/>
</dbReference>
<dbReference type="RefSeq" id="WP_301372666.1">
    <property type="nucleotide sequence ID" value="NZ_JAPZCX010000023.1"/>
</dbReference>
<dbReference type="AlphaFoldDB" id="A0AAW7PZW3"/>
<name>A0AAW7PZW3_9BACT</name>
<sequence length="255" mass="29731">MHYWYILPLHLTIINKINDLRYDGLKQAYLRQIEDISYNKLSFEERLYNLLESQEIFLHNKKISMNLKLSKIKDKQAAIEDIDYSIKRKIDISVIKDLANMNFIRNHQNIIITGKTGTGKSYISQALGNRAIIDGFRVYYTRVPTLLEEIKISRATGTYTNLLKKYSRFELLILDDFGTSTITTDDATNLFEIIEDRTELNSTIITSQLPVSSWYNYLNNDTVADAILDRIIHSSHRIELEGESMRKLRSKINKI</sequence>
<keyword evidence="2" id="KW-0547">Nucleotide-binding</keyword>
<dbReference type="Pfam" id="PF01695">
    <property type="entry name" value="IstB_IS21"/>
    <property type="match status" value="1"/>
</dbReference>
<dbReference type="Proteomes" id="UP001170288">
    <property type="component" value="Unassembled WGS sequence"/>
</dbReference>
<dbReference type="SMART" id="SM00382">
    <property type="entry name" value="AAA"/>
    <property type="match status" value="1"/>
</dbReference>
<dbReference type="InterPro" id="IPR002611">
    <property type="entry name" value="IstB_ATP-bd"/>
</dbReference>
<dbReference type="InterPro" id="IPR027417">
    <property type="entry name" value="P-loop_NTPase"/>
</dbReference>
<dbReference type="InterPro" id="IPR047661">
    <property type="entry name" value="IstB"/>
</dbReference>
<accession>A0AAW7PZW3</accession>
<dbReference type="EMBL" id="JAPZCX010000023">
    <property type="protein sequence ID" value="MDN5071586.1"/>
    <property type="molecule type" value="Genomic_DNA"/>
</dbReference>
<evidence type="ECO:0000256" key="1">
    <source>
        <dbReference type="ARBA" id="ARBA00008059"/>
    </source>
</evidence>
<evidence type="ECO:0000259" key="4">
    <source>
        <dbReference type="SMART" id="SM00382"/>
    </source>
</evidence>
<dbReference type="PIRSF" id="PIRSF003073">
    <property type="entry name" value="DNAC_TnpB_IstB"/>
    <property type="match status" value="1"/>
</dbReference>
<dbReference type="InterPro" id="IPR003593">
    <property type="entry name" value="AAA+_ATPase"/>
</dbReference>
<dbReference type="GO" id="GO:0005524">
    <property type="term" value="F:ATP binding"/>
    <property type="evidence" value="ECO:0007669"/>
    <property type="project" value="UniProtKB-KW"/>
</dbReference>
<dbReference type="GO" id="GO:0006260">
    <property type="term" value="P:DNA replication"/>
    <property type="evidence" value="ECO:0007669"/>
    <property type="project" value="TreeGrafter"/>
</dbReference>
<feature type="domain" description="AAA+ ATPase" evidence="4">
    <location>
        <begin position="106"/>
        <end position="244"/>
    </location>
</feature>
<dbReference type="Gene3D" id="3.40.50.300">
    <property type="entry name" value="P-loop containing nucleotide triphosphate hydrolases"/>
    <property type="match status" value="1"/>
</dbReference>
<reference evidence="5" key="1">
    <citation type="submission" date="2022-12" db="EMBL/GenBank/DDBJ databases">
        <authorList>
            <person name="Uljanovas D."/>
        </authorList>
    </citation>
    <scope>NUCLEOTIDE SEQUENCE</scope>
    <source>
        <strain evidence="5">RCM69</strain>
    </source>
</reference>
<organism evidence="5 6">
    <name type="scientific">Aliarcobacter butzleri</name>
    <dbReference type="NCBI Taxonomy" id="28197"/>
    <lineage>
        <taxon>Bacteria</taxon>
        <taxon>Pseudomonadati</taxon>
        <taxon>Campylobacterota</taxon>
        <taxon>Epsilonproteobacteria</taxon>
        <taxon>Campylobacterales</taxon>
        <taxon>Arcobacteraceae</taxon>
        <taxon>Aliarcobacter</taxon>
    </lineage>
</organism>
<proteinExistence type="inferred from homology"/>
<reference evidence="5" key="2">
    <citation type="journal article" date="2023" name="Microorganisms">
        <title>Genomic Characterization of Arcobacter butzleri Strains Isolated from Various Sources in Lithuania.</title>
        <authorList>
            <person name="Uljanovas D."/>
            <person name="Golz G."/>
            <person name="Fleischmann S."/>
            <person name="Kudirkiene E."/>
            <person name="Kasetiene N."/>
            <person name="Grineviciene A."/>
            <person name="Tamuleviciene E."/>
            <person name="Aksomaitiene J."/>
            <person name="Alter T."/>
            <person name="Malakauskas M."/>
        </authorList>
    </citation>
    <scope>NUCLEOTIDE SEQUENCE</scope>
    <source>
        <strain evidence="5">RCM69</strain>
    </source>
</reference>
<protein>
    <submittedName>
        <fullName evidence="5">IS21-like element helper ATPase IstB</fullName>
    </submittedName>
</protein>
<dbReference type="PANTHER" id="PTHR30050:SF4">
    <property type="entry name" value="ATP-BINDING PROTEIN RV3427C IN INSERTION SEQUENCE-RELATED"/>
    <property type="match status" value="1"/>
</dbReference>
<gene>
    <name evidence="5" type="primary">istB</name>
    <name evidence="5" type="ORF">O8C76_11180</name>
</gene>
<keyword evidence="3" id="KW-0067">ATP-binding</keyword>
<dbReference type="NCBIfam" id="NF038214">
    <property type="entry name" value="IS21_help_AAA"/>
    <property type="match status" value="1"/>
</dbReference>
<evidence type="ECO:0000256" key="3">
    <source>
        <dbReference type="ARBA" id="ARBA00022840"/>
    </source>
</evidence>
<comment type="caution">
    <text evidence="5">The sequence shown here is derived from an EMBL/GenBank/DDBJ whole genome shotgun (WGS) entry which is preliminary data.</text>
</comment>
<evidence type="ECO:0000313" key="6">
    <source>
        <dbReference type="Proteomes" id="UP001170288"/>
    </source>
</evidence>
<comment type="similarity">
    <text evidence="1">Belongs to the IS21/IS1162 putative ATP-binding protein family.</text>
</comment>
<evidence type="ECO:0000256" key="2">
    <source>
        <dbReference type="ARBA" id="ARBA00022741"/>
    </source>
</evidence>
<dbReference type="SUPFAM" id="SSF52540">
    <property type="entry name" value="P-loop containing nucleoside triphosphate hydrolases"/>
    <property type="match status" value="1"/>
</dbReference>
<dbReference type="PANTHER" id="PTHR30050">
    <property type="entry name" value="CHROMOSOMAL REPLICATION INITIATOR PROTEIN DNAA"/>
    <property type="match status" value="1"/>
</dbReference>